<keyword evidence="2" id="KW-1185">Reference proteome</keyword>
<reference evidence="1 2" key="1">
    <citation type="journal article" date="2018" name="Nat. Ecol. Evol.">
        <title>Pezizomycetes genomes reveal the molecular basis of ectomycorrhizal truffle lifestyle.</title>
        <authorList>
            <person name="Murat C."/>
            <person name="Payen T."/>
            <person name="Noel B."/>
            <person name="Kuo A."/>
            <person name="Morin E."/>
            <person name="Chen J."/>
            <person name="Kohler A."/>
            <person name="Krizsan K."/>
            <person name="Balestrini R."/>
            <person name="Da Silva C."/>
            <person name="Montanini B."/>
            <person name="Hainaut M."/>
            <person name="Levati E."/>
            <person name="Barry K.W."/>
            <person name="Belfiori B."/>
            <person name="Cichocki N."/>
            <person name="Clum A."/>
            <person name="Dockter R.B."/>
            <person name="Fauchery L."/>
            <person name="Guy J."/>
            <person name="Iotti M."/>
            <person name="Le Tacon F."/>
            <person name="Lindquist E.A."/>
            <person name="Lipzen A."/>
            <person name="Malagnac F."/>
            <person name="Mello A."/>
            <person name="Molinier V."/>
            <person name="Miyauchi S."/>
            <person name="Poulain J."/>
            <person name="Riccioni C."/>
            <person name="Rubini A."/>
            <person name="Sitrit Y."/>
            <person name="Splivallo R."/>
            <person name="Traeger S."/>
            <person name="Wang M."/>
            <person name="Zifcakova L."/>
            <person name="Wipf D."/>
            <person name="Zambonelli A."/>
            <person name="Paolocci F."/>
            <person name="Nowrousian M."/>
            <person name="Ottonello S."/>
            <person name="Baldrian P."/>
            <person name="Spatafora J.W."/>
            <person name="Henrissat B."/>
            <person name="Nagy L.G."/>
            <person name="Aury J.M."/>
            <person name="Wincker P."/>
            <person name="Grigoriev I.V."/>
            <person name="Bonfante P."/>
            <person name="Martin F.M."/>
        </authorList>
    </citation>
    <scope>NUCLEOTIDE SEQUENCE [LARGE SCALE GENOMIC DNA]</scope>
    <source>
        <strain evidence="1 2">120613-1</strain>
    </source>
</reference>
<dbReference type="Proteomes" id="UP000276215">
    <property type="component" value="Unassembled WGS sequence"/>
</dbReference>
<protein>
    <submittedName>
        <fullName evidence="1">Uncharacterized protein</fullName>
    </submittedName>
</protein>
<dbReference type="AlphaFoldDB" id="A0A3N4JRJ2"/>
<name>A0A3N4JRJ2_9PEZI</name>
<proteinExistence type="predicted"/>
<accession>A0A3N4JRJ2</accession>
<evidence type="ECO:0000313" key="1">
    <source>
        <dbReference type="EMBL" id="RPA99628.1"/>
    </source>
</evidence>
<dbReference type="EMBL" id="ML120386">
    <property type="protein sequence ID" value="RPA99628.1"/>
    <property type="molecule type" value="Genomic_DNA"/>
</dbReference>
<sequence>MPSRLRFHGYHRNGEDICEFLEAIEDCFDDRFDDCYSGREQSTQLAAYLLNHLRGCASRFAEGLPKSVCHRWSKLSSALEEKFDVYYPPVNLYHGQYDTESEYKDDDFEEASKPHPIRLILPPEVTIERFTLFMRNYYIFPPIPVTEIIASLPMTQEQLNEAVMDCWKAKIASENATRMNPETPVFNLTLLESEMSELLLTMNEMTKVLLSVLLVLRLVCRMIDEITRINDEIKFWKDERTEQASIDQLSNELVKIDMEVVEISMGISESKPSDMARVRLSEGMVRSSRFFSSLRKGSAVVLEDCFIDNKVGSRSDVFVAYVIDFLGAMKRAGIG</sequence>
<gene>
    <name evidence="1" type="ORF">L873DRAFT_1806529</name>
</gene>
<evidence type="ECO:0000313" key="2">
    <source>
        <dbReference type="Proteomes" id="UP000276215"/>
    </source>
</evidence>
<organism evidence="1 2">
    <name type="scientific">Choiromyces venosus 120613-1</name>
    <dbReference type="NCBI Taxonomy" id="1336337"/>
    <lineage>
        <taxon>Eukaryota</taxon>
        <taxon>Fungi</taxon>
        <taxon>Dikarya</taxon>
        <taxon>Ascomycota</taxon>
        <taxon>Pezizomycotina</taxon>
        <taxon>Pezizomycetes</taxon>
        <taxon>Pezizales</taxon>
        <taxon>Tuberaceae</taxon>
        <taxon>Choiromyces</taxon>
    </lineage>
</organism>